<name>A0A8H6HS87_9AGAR</name>
<proteinExistence type="predicted"/>
<dbReference type="AlphaFoldDB" id="A0A8H6HS87"/>
<evidence type="ECO:0000313" key="3">
    <source>
        <dbReference type="Proteomes" id="UP000521943"/>
    </source>
</evidence>
<protein>
    <submittedName>
        <fullName evidence="2">Uncharacterized protein</fullName>
    </submittedName>
</protein>
<dbReference type="Proteomes" id="UP000521943">
    <property type="component" value="Unassembled WGS sequence"/>
</dbReference>
<evidence type="ECO:0000313" key="2">
    <source>
        <dbReference type="EMBL" id="KAF6751422.1"/>
    </source>
</evidence>
<accession>A0A8H6HS87</accession>
<keyword evidence="3" id="KW-1185">Reference proteome</keyword>
<feature type="region of interest" description="Disordered" evidence="1">
    <location>
        <begin position="148"/>
        <end position="183"/>
    </location>
</feature>
<sequence>MLGTKRQSRTTQRVEKHEYPAPYVSPLDIIWEGMRSKASKEQTEKEIEKKEESARGLLNQCAEEDPAGNYLNKDVVEDLTKRMHYDDQQIETAKDRGKWHKDLKWGLVKRKHIDKYLRVAKTTHSALSNSRLVKRIDVTQFNYRKQGGEAEETMVQPPQETSNVVASQPRADVGPPVRSTSEPIFANTRGVHDSLGLSDKISSHEYVLEFKRSIIHRARHNALSLEAVGWHPDDSPALESSVTQIANWIAQVDYKSNIFWLWHEAERGRDNVLRYVAHALDKHKALASAFFFPRVVGKTQTSTRVGFVPTLAQEAVKYIPSLARALDDACVTRGEFAFKRNIVVQMTELFIGACVDLVNSGDPAAAQRPLLVVINSLDRATPADSLEIISAMQACVEKLPISFLVSSKRTEWIEDKLQNWGLKDRTHMGVYEATANGAAS</sequence>
<dbReference type="EMBL" id="JACGCI010000050">
    <property type="protein sequence ID" value="KAF6751422.1"/>
    <property type="molecule type" value="Genomic_DNA"/>
</dbReference>
<reference evidence="2 3" key="1">
    <citation type="submission" date="2020-07" db="EMBL/GenBank/DDBJ databases">
        <title>Comparative genomics of pyrophilous fungi reveals a link between fire events and developmental genes.</title>
        <authorList>
            <consortium name="DOE Joint Genome Institute"/>
            <person name="Steindorff A.S."/>
            <person name="Carver A."/>
            <person name="Calhoun S."/>
            <person name="Stillman K."/>
            <person name="Liu H."/>
            <person name="Lipzen A."/>
            <person name="Pangilinan J."/>
            <person name="Labutti K."/>
            <person name="Bruns T.D."/>
            <person name="Grigoriev I.V."/>
        </authorList>
    </citation>
    <scope>NUCLEOTIDE SEQUENCE [LARGE SCALE GENOMIC DNA]</scope>
    <source>
        <strain evidence="2 3">CBS 144469</strain>
    </source>
</reference>
<feature type="compositionally biased region" description="Polar residues" evidence="1">
    <location>
        <begin position="156"/>
        <end position="166"/>
    </location>
</feature>
<gene>
    <name evidence="2" type="ORF">DFP72DRAFT_907544</name>
</gene>
<dbReference type="OrthoDB" id="3068650at2759"/>
<evidence type="ECO:0000256" key="1">
    <source>
        <dbReference type="SAM" id="MobiDB-lite"/>
    </source>
</evidence>
<comment type="caution">
    <text evidence="2">The sequence shown here is derived from an EMBL/GenBank/DDBJ whole genome shotgun (WGS) entry which is preliminary data.</text>
</comment>
<organism evidence="2 3">
    <name type="scientific">Ephemerocybe angulata</name>
    <dbReference type="NCBI Taxonomy" id="980116"/>
    <lineage>
        <taxon>Eukaryota</taxon>
        <taxon>Fungi</taxon>
        <taxon>Dikarya</taxon>
        <taxon>Basidiomycota</taxon>
        <taxon>Agaricomycotina</taxon>
        <taxon>Agaricomycetes</taxon>
        <taxon>Agaricomycetidae</taxon>
        <taxon>Agaricales</taxon>
        <taxon>Agaricineae</taxon>
        <taxon>Psathyrellaceae</taxon>
        <taxon>Ephemerocybe</taxon>
    </lineage>
</organism>